<dbReference type="RefSeq" id="WP_096360654.1">
    <property type="nucleotide sequence ID" value="NZ_AP014879.1"/>
</dbReference>
<dbReference type="Proteomes" id="UP000243180">
    <property type="component" value="Chromosome"/>
</dbReference>
<feature type="transmembrane region" description="Helical" evidence="7">
    <location>
        <begin position="351"/>
        <end position="369"/>
    </location>
</feature>
<keyword evidence="5 7" id="KW-1133">Transmembrane helix</keyword>
<dbReference type="InterPro" id="IPR018383">
    <property type="entry name" value="UPF0324_pro"/>
</dbReference>
<feature type="transmembrane region" description="Helical" evidence="7">
    <location>
        <begin position="181"/>
        <end position="204"/>
    </location>
</feature>
<feature type="transmembrane region" description="Helical" evidence="7">
    <location>
        <begin position="122"/>
        <end position="145"/>
    </location>
</feature>
<keyword evidence="6 7" id="KW-0472">Membrane</keyword>
<feature type="transmembrane region" description="Helical" evidence="7">
    <location>
        <begin position="308"/>
        <end position="330"/>
    </location>
</feature>
<accession>A0A1B4XGF4</accession>
<evidence type="ECO:0000256" key="5">
    <source>
        <dbReference type="ARBA" id="ARBA00022989"/>
    </source>
</evidence>
<dbReference type="KEGG" id="slim:SCL_1542"/>
<name>A0A1B4XGF4_9GAMM</name>
<dbReference type="EMBL" id="AP014879">
    <property type="protein sequence ID" value="BAV33847.1"/>
    <property type="molecule type" value="Genomic_DNA"/>
</dbReference>
<feature type="transmembrane region" description="Helical" evidence="7">
    <location>
        <begin position="7"/>
        <end position="32"/>
    </location>
</feature>
<reference evidence="8 9" key="1">
    <citation type="submission" date="2015-05" db="EMBL/GenBank/DDBJ databases">
        <title>Complete genome sequence of a sulfur-oxidizing gammaproteobacterium strain HA5.</title>
        <authorList>
            <person name="Miura A."/>
            <person name="Kojima H."/>
            <person name="Fukui M."/>
        </authorList>
    </citation>
    <scope>NUCLEOTIDE SEQUENCE [LARGE SCALE GENOMIC DNA]</scope>
    <source>
        <strain evidence="8 9">HA5</strain>
    </source>
</reference>
<feature type="transmembrane region" description="Helical" evidence="7">
    <location>
        <begin position="275"/>
        <end position="296"/>
    </location>
</feature>
<evidence type="ECO:0000256" key="6">
    <source>
        <dbReference type="ARBA" id="ARBA00023136"/>
    </source>
</evidence>
<dbReference type="GO" id="GO:0005886">
    <property type="term" value="C:plasma membrane"/>
    <property type="evidence" value="ECO:0007669"/>
    <property type="project" value="UniProtKB-SubCell"/>
</dbReference>
<feature type="transmembrane region" description="Helical" evidence="7">
    <location>
        <begin position="216"/>
        <end position="237"/>
    </location>
</feature>
<comment type="subcellular location">
    <subcellularLocation>
        <location evidence="1">Cell membrane</location>
        <topology evidence="1">Multi-pass membrane protein</topology>
    </subcellularLocation>
</comment>
<feature type="transmembrane region" description="Helical" evidence="7">
    <location>
        <begin position="52"/>
        <end position="72"/>
    </location>
</feature>
<dbReference type="InParanoid" id="A0A1B4XGF4"/>
<gene>
    <name evidence="8" type="ORF">SCL_1542</name>
</gene>
<evidence type="ECO:0000256" key="7">
    <source>
        <dbReference type="SAM" id="Phobius"/>
    </source>
</evidence>
<keyword evidence="4 7" id="KW-0812">Transmembrane</keyword>
<evidence type="ECO:0000256" key="1">
    <source>
        <dbReference type="ARBA" id="ARBA00004651"/>
    </source>
</evidence>
<evidence type="ECO:0000313" key="9">
    <source>
        <dbReference type="Proteomes" id="UP000243180"/>
    </source>
</evidence>
<sequence>MIYTHKTVWTLILGIIMVAFGYLVQAGVLNPMIEFLNISKYVGKPESPGEMIILPFVCGIIAIVVGLWQFAVKPKQGNLDYYLSTIGGVMFILIIAFVVKWGLDPLMGVWGKALKPTLGFDIHSVMNLNYVVMGILAGIIAVNVFSIPGWAENGVRLSRLGLKTGVVLLGVLYSWQELANLAGLSVVMIAIFVLGSVGMVLWMGARRNIPNSMGGVLSAGMGVCGVSASVAAAPVVNAKSTEIAYTIGTILLWGVLMMFIFPIVGKQMGMNPTQFGAWAGTGILNSAQVAGAALAFEPGGIDTLKVAEIFNITRILFLPIIVLWLAVWYVERESGAQKVSHGSVIFSKFPLFVLGFIVMFVLGSTGMFAPGSELPGKYFDNSEKHLVKKNPDGTVKESKMLADKDAELLKSEAGKLTDETQKGALASLLENKKATSFEHDRQLASIMNSHVLSVKANKVLKSMHSAVYKPAPRISKFRDIIAWFFTFGLVGLGMQITMTSIKQAGGQPLIIGSVVGTVKAVGSLIVVWLFVKEIV</sequence>
<keyword evidence="9" id="KW-1185">Reference proteome</keyword>
<feature type="transmembrane region" description="Helical" evidence="7">
    <location>
        <begin position="243"/>
        <end position="263"/>
    </location>
</feature>
<organism evidence="8 9">
    <name type="scientific">Sulfuricaulis limicola</name>
    <dbReference type="NCBI Taxonomy" id="1620215"/>
    <lineage>
        <taxon>Bacteria</taxon>
        <taxon>Pseudomonadati</taxon>
        <taxon>Pseudomonadota</taxon>
        <taxon>Gammaproteobacteria</taxon>
        <taxon>Acidiferrobacterales</taxon>
        <taxon>Acidiferrobacteraceae</taxon>
        <taxon>Sulfuricaulis</taxon>
    </lineage>
</organism>
<comment type="similarity">
    <text evidence="2">Belongs to the UPF0324 family.</text>
</comment>
<keyword evidence="3" id="KW-1003">Cell membrane</keyword>
<evidence type="ECO:0000256" key="4">
    <source>
        <dbReference type="ARBA" id="ARBA00022692"/>
    </source>
</evidence>
<dbReference type="PANTHER" id="PTHR30106">
    <property type="entry name" value="INNER MEMBRANE PROTEIN YEIH-RELATED"/>
    <property type="match status" value="1"/>
</dbReference>
<evidence type="ECO:0000256" key="3">
    <source>
        <dbReference type="ARBA" id="ARBA00022475"/>
    </source>
</evidence>
<dbReference type="OrthoDB" id="9766798at2"/>
<feature type="transmembrane region" description="Helical" evidence="7">
    <location>
        <begin position="480"/>
        <end position="497"/>
    </location>
</feature>
<dbReference type="PANTHER" id="PTHR30106:SF1">
    <property type="entry name" value="UPF0324 MEMBRANE PROTEIN FN0533"/>
    <property type="match status" value="1"/>
</dbReference>
<feature type="transmembrane region" description="Helical" evidence="7">
    <location>
        <begin position="79"/>
        <end position="102"/>
    </location>
</feature>
<proteinExistence type="inferred from homology"/>
<dbReference type="Pfam" id="PF03601">
    <property type="entry name" value="Cons_hypoth698"/>
    <property type="match status" value="1"/>
</dbReference>
<feature type="transmembrane region" description="Helical" evidence="7">
    <location>
        <begin position="509"/>
        <end position="531"/>
    </location>
</feature>
<evidence type="ECO:0000313" key="8">
    <source>
        <dbReference type="EMBL" id="BAV33847.1"/>
    </source>
</evidence>
<dbReference type="AlphaFoldDB" id="A0A1B4XGF4"/>
<protein>
    <submittedName>
        <fullName evidence="8">Membrane protein</fullName>
    </submittedName>
</protein>
<evidence type="ECO:0000256" key="2">
    <source>
        <dbReference type="ARBA" id="ARBA00007977"/>
    </source>
</evidence>